<proteinExistence type="predicted"/>
<reference evidence="2" key="1">
    <citation type="submission" date="2019-07" db="EMBL/GenBank/DDBJ databases">
        <title>Shewanella sp. YLB-08 draft genomic sequence.</title>
        <authorList>
            <person name="Yu L."/>
        </authorList>
    </citation>
    <scope>NUCLEOTIDE SEQUENCE [LARGE SCALE GENOMIC DNA]</scope>
    <source>
        <strain evidence="2">JCM 20706</strain>
    </source>
</reference>
<dbReference type="EMBL" id="VKGK01000063">
    <property type="protein sequence ID" value="TRY10193.1"/>
    <property type="molecule type" value="Genomic_DNA"/>
</dbReference>
<sequence>MKIEVNFTLDAGDANVDVKQWGGELQLEPTELGQKGEASTRGKGHIISNSYWTIASARQDCDSIDDAVTNLLEGIVVQSKKVRKLVEGYKLDCGVAAFVWLEDDEDTSDIDLYLSRHTVLLLSDLYADFSVRVYE</sequence>
<evidence type="ECO:0000313" key="2">
    <source>
        <dbReference type="Proteomes" id="UP000318126"/>
    </source>
</evidence>
<dbReference type="RefSeq" id="WP_144042947.1">
    <property type="nucleotide sequence ID" value="NZ_BMPL01000092.1"/>
</dbReference>
<accession>A0A553JCK6</accession>
<evidence type="ECO:0000313" key="1">
    <source>
        <dbReference type="EMBL" id="TRY10193.1"/>
    </source>
</evidence>
<protein>
    <submittedName>
        <fullName evidence="1">DUF4279 domain-containing protein</fullName>
    </submittedName>
</protein>
<name>A0A553JCK6_SHEHA</name>
<dbReference type="AlphaFoldDB" id="A0A553JCK6"/>
<dbReference type="Pfam" id="PF14106">
    <property type="entry name" value="DUF4279"/>
    <property type="match status" value="1"/>
</dbReference>
<gene>
    <name evidence="1" type="ORF">FN961_25480</name>
</gene>
<organism evidence="1 2">
    <name type="scientific">Shewanella hanedai</name>
    <name type="common">Alteromonas hanedai</name>
    <dbReference type="NCBI Taxonomy" id="25"/>
    <lineage>
        <taxon>Bacteria</taxon>
        <taxon>Pseudomonadati</taxon>
        <taxon>Pseudomonadota</taxon>
        <taxon>Gammaproteobacteria</taxon>
        <taxon>Alteromonadales</taxon>
        <taxon>Shewanellaceae</taxon>
        <taxon>Shewanella</taxon>
    </lineage>
</organism>
<keyword evidence="2" id="KW-1185">Reference proteome</keyword>
<dbReference type="Proteomes" id="UP000318126">
    <property type="component" value="Unassembled WGS sequence"/>
</dbReference>
<comment type="caution">
    <text evidence="1">The sequence shown here is derived from an EMBL/GenBank/DDBJ whole genome shotgun (WGS) entry which is preliminary data.</text>
</comment>
<dbReference type="InterPro" id="IPR025459">
    <property type="entry name" value="DUF4279"/>
</dbReference>